<evidence type="ECO:0000256" key="7">
    <source>
        <dbReference type="ARBA" id="ARBA00023242"/>
    </source>
</evidence>
<evidence type="ECO:0000256" key="5">
    <source>
        <dbReference type="ARBA" id="ARBA00023159"/>
    </source>
</evidence>
<evidence type="ECO:0000256" key="4">
    <source>
        <dbReference type="ARBA" id="ARBA00023125"/>
    </source>
</evidence>
<sequence length="383" mass="41759">MVALLGGPLHAMPQPGRKKRPRRSQNGPTSIAETLARWKDANSQFDTPQYGDEQKIGKVPAKGSKKGCMKGKGGPENTSCSYRGVRQRTWGKWVAEIREPNGGSRLWLGTFPTAMDAALAYDEAAKAIYGAFARLNLPQRYKVSNDSSSTSDSSASVTTSHHSRSSISAAVDSELRVPKVEHTDDTASNGRRQPAAGTHTRVVKTEPDEMMPLEGNGEFNEFYFDATTSRHSRSCAPAVEGSESRVPNVERMDDKASDERPQLATEAPASEVKTDPDKMHPAEGCSSSVRDGFHWDDAVDMIDIDEILKLMESDPTDGNDAGSGVDVLRSSGISPSDELRCFSPVPPFHLQDPDAPLAGSLRPMPQGLPDEDYYHNFIWPGRQ</sequence>
<dbReference type="CDD" id="cd00018">
    <property type="entry name" value="AP2"/>
    <property type="match status" value="1"/>
</dbReference>
<dbReference type="SMART" id="SM00380">
    <property type="entry name" value="AP2"/>
    <property type="match status" value="1"/>
</dbReference>
<keyword evidence="4" id="KW-0238">DNA-binding</keyword>
<feature type="domain" description="AP2/ERF" evidence="10">
    <location>
        <begin position="81"/>
        <end position="138"/>
    </location>
</feature>
<dbReference type="InterPro" id="IPR001471">
    <property type="entry name" value="AP2/ERF_dom"/>
</dbReference>
<evidence type="ECO:0000256" key="6">
    <source>
        <dbReference type="ARBA" id="ARBA00023163"/>
    </source>
</evidence>
<keyword evidence="6" id="KW-0804">Transcription</keyword>
<reference evidence="11" key="1">
    <citation type="submission" date="2015-07" db="EMBL/GenBank/DDBJ databases">
        <title>Transcriptome Assembly of Anthurium amnicola.</title>
        <authorList>
            <person name="Suzuki J."/>
        </authorList>
    </citation>
    <scope>NUCLEOTIDE SEQUENCE</scope>
</reference>
<organism evidence="11">
    <name type="scientific">Anthurium amnicola</name>
    <dbReference type="NCBI Taxonomy" id="1678845"/>
    <lineage>
        <taxon>Eukaryota</taxon>
        <taxon>Viridiplantae</taxon>
        <taxon>Streptophyta</taxon>
        <taxon>Embryophyta</taxon>
        <taxon>Tracheophyta</taxon>
        <taxon>Spermatophyta</taxon>
        <taxon>Magnoliopsida</taxon>
        <taxon>Liliopsida</taxon>
        <taxon>Araceae</taxon>
        <taxon>Pothoideae</taxon>
        <taxon>Potheae</taxon>
        <taxon>Anthurium</taxon>
    </lineage>
</organism>
<feature type="region of interest" description="Disordered" evidence="9">
    <location>
        <begin position="143"/>
        <end position="201"/>
    </location>
</feature>
<dbReference type="Pfam" id="PF00847">
    <property type="entry name" value="AP2"/>
    <property type="match status" value="1"/>
</dbReference>
<name>A0A1D1YT54_9ARAE</name>
<keyword evidence="2" id="KW-0805">Transcription regulation</keyword>
<dbReference type="GO" id="GO:0045893">
    <property type="term" value="P:positive regulation of DNA-templated transcription"/>
    <property type="evidence" value="ECO:0007669"/>
    <property type="project" value="TreeGrafter"/>
</dbReference>
<protein>
    <submittedName>
        <fullName evidence="11">Dehydration-responsive element-binding protein 2A</fullName>
    </submittedName>
</protein>
<comment type="similarity">
    <text evidence="8">Belongs to the AP2/ERF transcription factor family. ERF subfamily.</text>
</comment>
<dbReference type="AlphaFoldDB" id="A0A1D1YT54"/>
<feature type="region of interest" description="Disordered" evidence="9">
    <location>
        <begin position="234"/>
        <end position="288"/>
    </location>
</feature>
<feature type="compositionally biased region" description="Basic and acidic residues" evidence="9">
    <location>
        <begin position="173"/>
        <end position="185"/>
    </location>
</feature>
<dbReference type="GO" id="GO:0006950">
    <property type="term" value="P:response to stress"/>
    <property type="evidence" value="ECO:0007669"/>
    <property type="project" value="TreeGrafter"/>
</dbReference>
<evidence type="ECO:0000256" key="2">
    <source>
        <dbReference type="ARBA" id="ARBA00023015"/>
    </source>
</evidence>
<feature type="compositionally biased region" description="Basic and acidic residues" evidence="9">
    <location>
        <begin position="272"/>
        <end position="281"/>
    </location>
</feature>
<dbReference type="PANTHER" id="PTHR31241:SF62">
    <property type="entry name" value="DEHYDRATION-RESPONSIVE ELEMENT-BINDING PROTEIN 2D"/>
    <property type="match status" value="1"/>
</dbReference>
<evidence type="ECO:0000259" key="10">
    <source>
        <dbReference type="PROSITE" id="PS51032"/>
    </source>
</evidence>
<feature type="compositionally biased region" description="Basic and acidic residues" evidence="9">
    <location>
        <begin position="248"/>
        <end position="261"/>
    </location>
</feature>
<feature type="region of interest" description="Disordered" evidence="9">
    <location>
        <begin position="1"/>
        <end position="79"/>
    </location>
</feature>
<evidence type="ECO:0000256" key="9">
    <source>
        <dbReference type="SAM" id="MobiDB-lite"/>
    </source>
</evidence>
<evidence type="ECO:0000313" key="11">
    <source>
        <dbReference type="EMBL" id="JAT57794.1"/>
    </source>
</evidence>
<dbReference type="PRINTS" id="PR00367">
    <property type="entry name" value="ETHRSPELEMNT"/>
</dbReference>
<evidence type="ECO:0000256" key="1">
    <source>
        <dbReference type="ARBA" id="ARBA00004123"/>
    </source>
</evidence>
<dbReference type="InterPro" id="IPR016177">
    <property type="entry name" value="DNA-bd_dom_sf"/>
</dbReference>
<dbReference type="Gene3D" id="3.30.730.10">
    <property type="entry name" value="AP2/ERF domain"/>
    <property type="match status" value="1"/>
</dbReference>
<proteinExistence type="inferred from homology"/>
<dbReference type="GO" id="GO:0000976">
    <property type="term" value="F:transcription cis-regulatory region binding"/>
    <property type="evidence" value="ECO:0007669"/>
    <property type="project" value="TreeGrafter"/>
</dbReference>
<feature type="compositionally biased region" description="Low complexity" evidence="9">
    <location>
        <begin position="144"/>
        <end position="171"/>
    </location>
</feature>
<dbReference type="FunFam" id="3.30.730.10:FF:000001">
    <property type="entry name" value="Ethylene-responsive transcription factor 2"/>
    <property type="match status" value="1"/>
</dbReference>
<dbReference type="PANTHER" id="PTHR31241">
    <property type="entry name" value="DEHYDRATION-RESPONSIVE ELEMENT-BINDING PROTEIN 2C"/>
    <property type="match status" value="1"/>
</dbReference>
<keyword evidence="7" id="KW-0539">Nucleus</keyword>
<keyword evidence="3" id="KW-0346">Stress response</keyword>
<dbReference type="InterPro" id="IPR036955">
    <property type="entry name" value="AP2/ERF_dom_sf"/>
</dbReference>
<dbReference type="GO" id="GO:0005634">
    <property type="term" value="C:nucleus"/>
    <property type="evidence" value="ECO:0007669"/>
    <property type="project" value="UniProtKB-SubCell"/>
</dbReference>
<accession>A0A1D1YT54</accession>
<keyword evidence="5" id="KW-0010">Activator</keyword>
<dbReference type="EMBL" id="GDJX01010142">
    <property type="protein sequence ID" value="JAT57794.1"/>
    <property type="molecule type" value="Transcribed_RNA"/>
</dbReference>
<evidence type="ECO:0000256" key="3">
    <source>
        <dbReference type="ARBA" id="ARBA00023016"/>
    </source>
</evidence>
<comment type="subcellular location">
    <subcellularLocation>
        <location evidence="1">Nucleus</location>
    </subcellularLocation>
</comment>
<dbReference type="GO" id="GO:0003700">
    <property type="term" value="F:DNA-binding transcription factor activity"/>
    <property type="evidence" value="ECO:0007669"/>
    <property type="project" value="InterPro"/>
</dbReference>
<evidence type="ECO:0000256" key="8">
    <source>
        <dbReference type="ARBA" id="ARBA00024343"/>
    </source>
</evidence>
<gene>
    <name evidence="11" type="primary">DREB2A_3</name>
    <name evidence="11" type="ORF">g.28212</name>
</gene>
<dbReference type="PROSITE" id="PS51032">
    <property type="entry name" value="AP2_ERF"/>
    <property type="match status" value="1"/>
</dbReference>
<dbReference type="SUPFAM" id="SSF54171">
    <property type="entry name" value="DNA-binding domain"/>
    <property type="match status" value="1"/>
</dbReference>